<evidence type="ECO:0000256" key="1">
    <source>
        <dbReference type="SAM" id="MobiDB-lite"/>
    </source>
</evidence>
<name>A0ABX2UCQ9_9LACO</name>
<comment type="caution">
    <text evidence="2">The sequence shown here is derived from an EMBL/GenBank/DDBJ whole genome shotgun (WGS) entry which is preliminary data.</text>
</comment>
<accession>A0ABX2UCQ9</accession>
<feature type="compositionally biased region" description="Basic and acidic residues" evidence="1">
    <location>
        <begin position="86"/>
        <end position="104"/>
    </location>
</feature>
<keyword evidence="3" id="KW-1185">Reference proteome</keyword>
<organism evidence="2 3">
    <name type="scientific">Pediococcus parvulus</name>
    <dbReference type="NCBI Taxonomy" id="54062"/>
    <lineage>
        <taxon>Bacteria</taxon>
        <taxon>Bacillati</taxon>
        <taxon>Bacillota</taxon>
        <taxon>Bacilli</taxon>
        <taxon>Lactobacillales</taxon>
        <taxon>Lactobacillaceae</taxon>
        <taxon>Pediococcus</taxon>
    </lineage>
</organism>
<proteinExistence type="predicted"/>
<evidence type="ECO:0000313" key="3">
    <source>
        <dbReference type="Proteomes" id="UP000077280"/>
    </source>
</evidence>
<gene>
    <name evidence="2" type="ORF">A7K95_10900</name>
</gene>
<evidence type="ECO:0008006" key="4">
    <source>
        <dbReference type="Google" id="ProtNLM"/>
    </source>
</evidence>
<dbReference type="EMBL" id="LXND01000109">
    <property type="protein sequence ID" value="OAD62988.1"/>
    <property type="molecule type" value="Genomic_DNA"/>
</dbReference>
<feature type="region of interest" description="Disordered" evidence="1">
    <location>
        <begin position="85"/>
        <end position="104"/>
    </location>
</feature>
<reference evidence="2 3" key="1">
    <citation type="submission" date="2016-05" db="EMBL/GenBank/DDBJ databases">
        <title>Draft genome sequence of Pediococcus parvulus 2.6, a probiotic beta-glucan producer strain.</title>
        <authorList>
            <person name="Mohedano M.L."/>
            <person name="Perez-Ramos A."/>
            <person name="Duenas M.T."/>
            <person name="Lamontanara A."/>
            <person name="Orru L."/>
            <person name="Spano G."/>
            <person name="Capozzi V."/>
            <person name="Lopez P."/>
        </authorList>
    </citation>
    <scope>NUCLEOTIDE SEQUENCE [LARGE SCALE GENOMIC DNA]</scope>
    <source>
        <strain evidence="2 3">2.6</strain>
    </source>
</reference>
<protein>
    <recommendedName>
        <fullName evidence="4">DUF536 domain-containing protein</fullName>
    </recommendedName>
</protein>
<evidence type="ECO:0000313" key="2">
    <source>
        <dbReference type="EMBL" id="OAD62988.1"/>
    </source>
</evidence>
<sequence length="104" mass="12192">MTVNNFLQAQTKEQSAFIELLKQQLEVKDEQIATTNRIADQAQQLDLTTHKQSQPSLPQQTESEHKAVRTILRTIAMIQIQNISKQNEKPSNETRENFWKRLFR</sequence>
<dbReference type="Proteomes" id="UP000077280">
    <property type="component" value="Unassembled WGS sequence"/>
</dbReference>